<evidence type="ECO:0000259" key="9">
    <source>
        <dbReference type="PROSITE" id="PS50262"/>
    </source>
</evidence>
<evidence type="ECO:0000313" key="11">
    <source>
        <dbReference type="Proteomes" id="UP000092445"/>
    </source>
</evidence>
<comment type="subcellular location">
    <subcellularLocation>
        <location evidence="1">Membrane</location>
        <topology evidence="1">Multi-pass membrane protein</topology>
    </subcellularLocation>
</comment>
<evidence type="ECO:0000256" key="7">
    <source>
        <dbReference type="ARBA" id="ARBA00023224"/>
    </source>
</evidence>
<evidence type="ECO:0000256" key="1">
    <source>
        <dbReference type="ARBA" id="ARBA00004141"/>
    </source>
</evidence>
<dbReference type="AlphaFoldDB" id="A0A1A9ZP63"/>
<feature type="transmembrane region" description="Helical" evidence="8">
    <location>
        <begin position="186"/>
        <end position="209"/>
    </location>
</feature>
<reference evidence="11" key="1">
    <citation type="submission" date="2014-03" db="EMBL/GenBank/DDBJ databases">
        <authorList>
            <person name="Aksoy S."/>
            <person name="Warren W."/>
            <person name="Wilson R.K."/>
        </authorList>
    </citation>
    <scope>NUCLEOTIDE SEQUENCE [LARGE SCALE GENOMIC DNA]</scope>
    <source>
        <strain evidence="11">IAEA</strain>
    </source>
</reference>
<evidence type="ECO:0000256" key="5">
    <source>
        <dbReference type="ARBA" id="ARBA00023136"/>
    </source>
</evidence>
<dbReference type="PANTHER" id="PTHR24238:SF69">
    <property type="entry name" value="G-PROTEIN COUPLED RECEPTOR 165"/>
    <property type="match status" value="1"/>
</dbReference>
<dbReference type="Proteomes" id="UP000092445">
    <property type="component" value="Unassembled WGS sequence"/>
</dbReference>
<accession>A0A1A9ZP63</accession>
<keyword evidence="4" id="KW-0297">G-protein coupled receptor</keyword>
<dbReference type="GO" id="GO:0005886">
    <property type="term" value="C:plasma membrane"/>
    <property type="evidence" value="ECO:0007669"/>
    <property type="project" value="TreeGrafter"/>
</dbReference>
<evidence type="ECO:0000256" key="2">
    <source>
        <dbReference type="ARBA" id="ARBA00022692"/>
    </source>
</evidence>
<evidence type="ECO:0000256" key="4">
    <source>
        <dbReference type="ARBA" id="ARBA00023040"/>
    </source>
</evidence>
<keyword evidence="5 8" id="KW-0472">Membrane</keyword>
<reference evidence="10" key="2">
    <citation type="submission" date="2020-05" db="UniProtKB">
        <authorList>
            <consortium name="EnsemblMetazoa"/>
        </authorList>
    </citation>
    <scope>IDENTIFICATION</scope>
    <source>
        <strain evidence="10">IAEA</strain>
    </source>
</reference>
<dbReference type="EnsemblMetazoa" id="GPAI020710-RA">
    <property type="protein sequence ID" value="GPAI020710-PA"/>
    <property type="gene ID" value="GPAI020710"/>
</dbReference>
<name>A0A1A9ZP63_GLOPL</name>
<dbReference type="VEuPathDB" id="VectorBase:GPAI020710"/>
<organism evidence="10 11">
    <name type="scientific">Glossina pallidipes</name>
    <name type="common">Tsetse fly</name>
    <dbReference type="NCBI Taxonomy" id="7398"/>
    <lineage>
        <taxon>Eukaryota</taxon>
        <taxon>Metazoa</taxon>
        <taxon>Ecdysozoa</taxon>
        <taxon>Arthropoda</taxon>
        <taxon>Hexapoda</taxon>
        <taxon>Insecta</taxon>
        <taxon>Pterygota</taxon>
        <taxon>Neoptera</taxon>
        <taxon>Endopterygota</taxon>
        <taxon>Diptera</taxon>
        <taxon>Brachycera</taxon>
        <taxon>Muscomorpha</taxon>
        <taxon>Hippoboscoidea</taxon>
        <taxon>Glossinidae</taxon>
        <taxon>Glossina</taxon>
    </lineage>
</organism>
<keyword evidence="11" id="KW-1185">Reference proteome</keyword>
<keyword evidence="3 8" id="KW-1133">Transmembrane helix</keyword>
<evidence type="ECO:0000256" key="8">
    <source>
        <dbReference type="SAM" id="Phobius"/>
    </source>
</evidence>
<evidence type="ECO:0000256" key="6">
    <source>
        <dbReference type="ARBA" id="ARBA00023170"/>
    </source>
</evidence>
<feature type="transmembrane region" description="Helical" evidence="8">
    <location>
        <begin position="147"/>
        <end position="174"/>
    </location>
</feature>
<keyword evidence="6" id="KW-0675">Receptor</keyword>
<sequence length="243" mass="27588">MKSTENGATISISTEAGAACAAKEDEPEVPLYDSRYLLLLLVTRQMKSRDAYYFPLKMRYILPYVCVSKSSAMTQQVMQQQHHSHHGNDIHAAVSTTNLADIEAKLRDAPDKYLYYIAEFLAGHINETKDIVAHFNGPILKASIKSIFWIFLLQYAILAMLGIGMNIAIIGCCLYHRFYRDATQAFIINLALCHFVQCAVVLPITLMVMMIQNWIFGQFLCFFLPMLQVGLTILLIKKIFLKH</sequence>
<protein>
    <recommendedName>
        <fullName evidence="9">G-protein coupled receptors family 1 profile domain-containing protein</fullName>
    </recommendedName>
</protein>
<keyword evidence="2 8" id="KW-0812">Transmembrane</keyword>
<keyword evidence="7" id="KW-0807">Transducer</keyword>
<feature type="transmembrane region" description="Helical" evidence="8">
    <location>
        <begin position="215"/>
        <end position="236"/>
    </location>
</feature>
<evidence type="ECO:0000256" key="3">
    <source>
        <dbReference type="ARBA" id="ARBA00022989"/>
    </source>
</evidence>
<dbReference type="PANTHER" id="PTHR24238">
    <property type="entry name" value="G-PROTEIN COUPLED RECEPTOR"/>
    <property type="match status" value="1"/>
</dbReference>
<dbReference type="Gene3D" id="1.20.1070.10">
    <property type="entry name" value="Rhodopsin 7-helix transmembrane proteins"/>
    <property type="match status" value="1"/>
</dbReference>
<dbReference type="InterPro" id="IPR017452">
    <property type="entry name" value="GPCR_Rhodpsn_7TM"/>
</dbReference>
<proteinExistence type="predicted"/>
<dbReference type="GO" id="GO:0008188">
    <property type="term" value="F:neuropeptide receptor activity"/>
    <property type="evidence" value="ECO:0007669"/>
    <property type="project" value="TreeGrafter"/>
</dbReference>
<dbReference type="SUPFAM" id="SSF81321">
    <property type="entry name" value="Family A G protein-coupled receptor-like"/>
    <property type="match status" value="1"/>
</dbReference>
<feature type="domain" description="G-protein coupled receptors family 1 profile" evidence="9">
    <location>
        <begin position="165"/>
        <end position="227"/>
    </location>
</feature>
<dbReference type="PROSITE" id="PS50262">
    <property type="entry name" value="G_PROTEIN_RECEP_F1_2"/>
    <property type="match status" value="1"/>
</dbReference>
<evidence type="ECO:0000313" key="10">
    <source>
        <dbReference type="EnsemblMetazoa" id="GPAI020710-PA"/>
    </source>
</evidence>